<name>A0A9Q3IMH8_9BASI</name>
<comment type="caution">
    <text evidence="2">The sequence shown here is derived from an EMBL/GenBank/DDBJ whole genome shotgun (WGS) entry which is preliminary data.</text>
</comment>
<reference evidence="2" key="1">
    <citation type="submission" date="2021-03" db="EMBL/GenBank/DDBJ databases">
        <title>Draft genome sequence of rust myrtle Austropuccinia psidii MF-1, a brazilian biotype.</title>
        <authorList>
            <person name="Quecine M.C."/>
            <person name="Pachon D.M.R."/>
            <person name="Bonatelli M.L."/>
            <person name="Correr F.H."/>
            <person name="Franceschini L.M."/>
            <person name="Leite T.F."/>
            <person name="Margarido G.R.A."/>
            <person name="Almeida C.A."/>
            <person name="Ferrarezi J.A."/>
            <person name="Labate C.A."/>
        </authorList>
    </citation>
    <scope>NUCLEOTIDE SEQUENCE</scope>
    <source>
        <strain evidence="2">MF-1</strain>
    </source>
</reference>
<protein>
    <submittedName>
        <fullName evidence="2">Uncharacterized protein</fullName>
    </submittedName>
</protein>
<organism evidence="2 3">
    <name type="scientific">Austropuccinia psidii MF-1</name>
    <dbReference type="NCBI Taxonomy" id="1389203"/>
    <lineage>
        <taxon>Eukaryota</taxon>
        <taxon>Fungi</taxon>
        <taxon>Dikarya</taxon>
        <taxon>Basidiomycota</taxon>
        <taxon>Pucciniomycotina</taxon>
        <taxon>Pucciniomycetes</taxon>
        <taxon>Pucciniales</taxon>
        <taxon>Sphaerophragmiaceae</taxon>
        <taxon>Austropuccinia</taxon>
    </lineage>
</organism>
<sequence length="91" mass="10539">MRDSFVGNFTITKLIGKNSVEVKLTEEISRKHPVFPVSLVKPYFQKEDDKFSYRKKNPTPPGIVEVEHSHGPVKKFRKARKVSLNAEDQRQ</sequence>
<dbReference type="OrthoDB" id="3929326at2759"/>
<evidence type="ECO:0000256" key="1">
    <source>
        <dbReference type="SAM" id="MobiDB-lite"/>
    </source>
</evidence>
<gene>
    <name evidence="2" type="ORF">O181_084480</name>
</gene>
<evidence type="ECO:0000313" key="3">
    <source>
        <dbReference type="Proteomes" id="UP000765509"/>
    </source>
</evidence>
<dbReference type="EMBL" id="AVOT02049600">
    <property type="protein sequence ID" value="MBW0544765.1"/>
    <property type="molecule type" value="Genomic_DNA"/>
</dbReference>
<keyword evidence="3" id="KW-1185">Reference proteome</keyword>
<evidence type="ECO:0000313" key="2">
    <source>
        <dbReference type="EMBL" id="MBW0544765.1"/>
    </source>
</evidence>
<dbReference type="AlphaFoldDB" id="A0A9Q3IMH8"/>
<dbReference type="Proteomes" id="UP000765509">
    <property type="component" value="Unassembled WGS sequence"/>
</dbReference>
<proteinExistence type="predicted"/>
<feature type="region of interest" description="Disordered" evidence="1">
    <location>
        <begin position="51"/>
        <end position="72"/>
    </location>
</feature>
<accession>A0A9Q3IMH8</accession>